<dbReference type="Pfam" id="PF01556">
    <property type="entry name" value="DnaJ_C"/>
    <property type="match status" value="1"/>
</dbReference>
<dbReference type="SMART" id="SM00271">
    <property type="entry name" value="DnaJ"/>
    <property type="match status" value="1"/>
</dbReference>
<keyword evidence="2" id="KW-0677">Repeat</keyword>
<feature type="domain" description="J" evidence="6">
    <location>
        <begin position="3"/>
        <end position="67"/>
    </location>
</feature>
<evidence type="ECO:0000256" key="2">
    <source>
        <dbReference type="ARBA" id="ARBA00022737"/>
    </source>
</evidence>
<accession>A0A1F7JGG1</accession>
<dbReference type="InterPro" id="IPR008971">
    <property type="entry name" value="HSP40/DnaJ_pept-bd"/>
</dbReference>
<protein>
    <recommendedName>
        <fullName evidence="6">J domain-containing protein</fullName>
    </recommendedName>
</protein>
<dbReference type="GO" id="GO:0042026">
    <property type="term" value="P:protein refolding"/>
    <property type="evidence" value="ECO:0007669"/>
    <property type="project" value="TreeGrafter"/>
</dbReference>
<evidence type="ECO:0000256" key="3">
    <source>
        <dbReference type="ARBA" id="ARBA00022771"/>
    </source>
</evidence>
<evidence type="ECO:0000256" key="1">
    <source>
        <dbReference type="ARBA" id="ARBA00022723"/>
    </source>
</evidence>
<dbReference type="PANTHER" id="PTHR43096">
    <property type="entry name" value="DNAJ HOMOLOG 1, MITOCHONDRIAL-RELATED"/>
    <property type="match status" value="1"/>
</dbReference>
<keyword evidence="4" id="KW-0862">Zinc</keyword>
<organism evidence="7 8">
    <name type="scientific">Candidatus Roizmanbacteria bacterium RIFCSPLOWO2_02_FULL_36_11</name>
    <dbReference type="NCBI Taxonomy" id="1802071"/>
    <lineage>
        <taxon>Bacteria</taxon>
        <taxon>Candidatus Roizmaniibacteriota</taxon>
    </lineage>
</organism>
<keyword evidence="1" id="KW-0479">Metal-binding</keyword>
<dbReference type="PRINTS" id="PR00625">
    <property type="entry name" value="JDOMAIN"/>
</dbReference>
<dbReference type="AlphaFoldDB" id="A0A1F7JGG1"/>
<dbReference type="SUPFAM" id="SSF46565">
    <property type="entry name" value="Chaperone J-domain"/>
    <property type="match status" value="1"/>
</dbReference>
<proteinExistence type="predicted"/>
<dbReference type="PANTHER" id="PTHR43096:SF52">
    <property type="entry name" value="DNAJ HOMOLOG 1, MITOCHONDRIAL-RELATED"/>
    <property type="match status" value="1"/>
</dbReference>
<dbReference type="CDD" id="cd06257">
    <property type="entry name" value="DnaJ"/>
    <property type="match status" value="1"/>
</dbReference>
<dbReference type="FunFam" id="2.60.260.20:FF:000005">
    <property type="entry name" value="Chaperone protein dnaJ 1, mitochondrial"/>
    <property type="match status" value="1"/>
</dbReference>
<reference evidence="7 8" key="1">
    <citation type="journal article" date="2016" name="Nat. Commun.">
        <title>Thousands of microbial genomes shed light on interconnected biogeochemical processes in an aquifer system.</title>
        <authorList>
            <person name="Anantharaman K."/>
            <person name="Brown C.T."/>
            <person name="Hug L.A."/>
            <person name="Sharon I."/>
            <person name="Castelle C.J."/>
            <person name="Probst A.J."/>
            <person name="Thomas B.C."/>
            <person name="Singh A."/>
            <person name="Wilkins M.J."/>
            <person name="Karaoz U."/>
            <person name="Brodie E.L."/>
            <person name="Williams K.H."/>
            <person name="Hubbard S.S."/>
            <person name="Banfield J.F."/>
        </authorList>
    </citation>
    <scope>NUCLEOTIDE SEQUENCE [LARGE SCALE GENOMIC DNA]</scope>
</reference>
<dbReference type="InterPro" id="IPR036869">
    <property type="entry name" value="J_dom_sf"/>
</dbReference>
<dbReference type="Gene3D" id="1.10.287.110">
    <property type="entry name" value="DnaJ domain"/>
    <property type="match status" value="1"/>
</dbReference>
<comment type="caution">
    <text evidence="7">The sequence shown here is derived from an EMBL/GenBank/DDBJ whole genome shotgun (WGS) entry which is preliminary data.</text>
</comment>
<keyword evidence="3" id="KW-0863">Zinc-finger</keyword>
<dbReference type="InterPro" id="IPR002939">
    <property type="entry name" value="DnaJ_C"/>
</dbReference>
<dbReference type="GO" id="GO:0005737">
    <property type="term" value="C:cytoplasm"/>
    <property type="evidence" value="ECO:0007669"/>
    <property type="project" value="TreeGrafter"/>
</dbReference>
<dbReference type="GO" id="GO:0051082">
    <property type="term" value="F:unfolded protein binding"/>
    <property type="evidence" value="ECO:0007669"/>
    <property type="project" value="InterPro"/>
</dbReference>
<dbReference type="SUPFAM" id="SSF49493">
    <property type="entry name" value="HSP40/DnaJ peptide-binding domain"/>
    <property type="match status" value="2"/>
</dbReference>
<sequence>MTDYYDILGVSKNATLHEIKAAYRKQAMKWHPDRNKSSEAEKKFKDINQAFEVVSDPKKKEIYDQVGHEAFTSRGTGYGRSGGPSSQSYSSGPFSYTYTTSQGSNPFEGVDFGGFSDPFEIFEQFFGFGSQSRPRQRRSAYQITISFEEAVAGSTKEVNLEGRSKTIKIPAGVDDGNHIRFSDFDLVIRVKPDSRFKRQGQDIISEITVPLTTAILGGIITIETATGEKIKVKVKSGTQSNSMLRLREKGIPYPNSNRHGDHYVVFKINIPDRINSRQKKLLEEFEKESTSPKY</sequence>
<dbReference type="Proteomes" id="UP000177418">
    <property type="component" value="Unassembled WGS sequence"/>
</dbReference>
<dbReference type="GO" id="GO:0008270">
    <property type="term" value="F:zinc ion binding"/>
    <property type="evidence" value="ECO:0007669"/>
    <property type="project" value="UniProtKB-KW"/>
</dbReference>
<dbReference type="Pfam" id="PF00226">
    <property type="entry name" value="DnaJ"/>
    <property type="match status" value="1"/>
</dbReference>
<dbReference type="CDD" id="cd10747">
    <property type="entry name" value="DnaJ_C"/>
    <property type="match status" value="1"/>
</dbReference>
<evidence type="ECO:0000256" key="4">
    <source>
        <dbReference type="ARBA" id="ARBA00022833"/>
    </source>
</evidence>
<evidence type="ECO:0000256" key="5">
    <source>
        <dbReference type="ARBA" id="ARBA00023186"/>
    </source>
</evidence>
<dbReference type="EMBL" id="MGAV01000013">
    <property type="protein sequence ID" value="OGK54703.1"/>
    <property type="molecule type" value="Genomic_DNA"/>
</dbReference>
<keyword evidence="5" id="KW-0143">Chaperone</keyword>
<name>A0A1F7JGG1_9BACT</name>
<evidence type="ECO:0000313" key="8">
    <source>
        <dbReference type="Proteomes" id="UP000177418"/>
    </source>
</evidence>
<dbReference type="Gene3D" id="2.60.260.20">
    <property type="entry name" value="Urease metallochaperone UreE, N-terminal domain"/>
    <property type="match status" value="2"/>
</dbReference>
<dbReference type="PROSITE" id="PS50076">
    <property type="entry name" value="DNAJ_2"/>
    <property type="match status" value="1"/>
</dbReference>
<evidence type="ECO:0000313" key="7">
    <source>
        <dbReference type="EMBL" id="OGK54703.1"/>
    </source>
</evidence>
<evidence type="ECO:0000259" key="6">
    <source>
        <dbReference type="PROSITE" id="PS50076"/>
    </source>
</evidence>
<dbReference type="InterPro" id="IPR001623">
    <property type="entry name" value="DnaJ_domain"/>
</dbReference>
<gene>
    <name evidence="7" type="ORF">A3H78_05405</name>
</gene>